<evidence type="ECO:0000313" key="2">
    <source>
        <dbReference type="Proteomes" id="UP000215199"/>
    </source>
</evidence>
<evidence type="ECO:0000313" key="1">
    <source>
        <dbReference type="EMBL" id="OXM59034.1"/>
    </source>
</evidence>
<dbReference type="InterPro" id="IPR006764">
    <property type="entry name" value="SAM_dep_MeTrfase_SAV2177_type"/>
</dbReference>
<dbReference type="RefSeq" id="WP_093954567.1">
    <property type="nucleotide sequence ID" value="NZ_NMUL01000130.1"/>
</dbReference>
<evidence type="ECO:0008006" key="3">
    <source>
        <dbReference type="Google" id="ProtNLM"/>
    </source>
</evidence>
<dbReference type="AlphaFoldDB" id="A0A229SJW7"/>
<accession>A0A229SJW7</accession>
<reference evidence="2" key="1">
    <citation type="submission" date="2017-07" db="EMBL/GenBank/DDBJ databases">
        <title>Comparative genome mining reveals phylogenetic distribution patterns of secondary metabolites in Amycolatopsis.</title>
        <authorList>
            <person name="Adamek M."/>
            <person name="Alanjary M."/>
            <person name="Sales-Ortells H."/>
            <person name="Goodfellow M."/>
            <person name="Bull A.T."/>
            <person name="Kalinowski J."/>
            <person name="Ziemert N."/>
        </authorList>
    </citation>
    <scope>NUCLEOTIDE SEQUENCE [LARGE SCALE GENOMIC DNA]</scope>
    <source>
        <strain evidence="2">H5</strain>
    </source>
</reference>
<dbReference type="OrthoDB" id="4134439at2"/>
<dbReference type="InterPro" id="IPR029063">
    <property type="entry name" value="SAM-dependent_MTases_sf"/>
</dbReference>
<comment type="caution">
    <text evidence="1">The sequence shown here is derived from an EMBL/GenBank/DDBJ whole genome shotgun (WGS) entry which is preliminary data.</text>
</comment>
<sequence>PTAPDGVDTDKPSAARIYDWYLGGTHNWAVDREFGKRAVQLWPGMPAMARQNRAFMNRVVQAALDAGIRQFIDLGSGVPTVGNVHEIIRRRVPEGEDATVVYVDYEPVAAAHSTVILEKDEATDWAGLVQRDLRDPDAIFEDDTTRALIDFAEPVCVMLIAVMHFIGPHDQPAQIVERYRSHVAPGSWLAISHASIENAPEDDTAGVRQMIANYRNTSNPMWLRDRAEFAPWFGDWTMLDPGITRLPDWRPDEEPDDDIRKASVFGWGGVAEKPQP</sequence>
<dbReference type="SUPFAM" id="SSF53335">
    <property type="entry name" value="S-adenosyl-L-methionine-dependent methyltransferases"/>
    <property type="match status" value="1"/>
</dbReference>
<dbReference type="Proteomes" id="UP000215199">
    <property type="component" value="Unassembled WGS sequence"/>
</dbReference>
<proteinExistence type="predicted"/>
<dbReference type="PIRSF" id="PIRSF017393">
    <property type="entry name" value="MTase_SAV2177"/>
    <property type="match status" value="1"/>
</dbReference>
<gene>
    <name evidence="1" type="ORF">CF165_49745</name>
</gene>
<dbReference type="Gene3D" id="3.40.50.150">
    <property type="entry name" value="Vaccinia Virus protein VP39"/>
    <property type="match status" value="1"/>
</dbReference>
<organism evidence="1 2">
    <name type="scientific">Amycolatopsis vastitatis</name>
    <dbReference type="NCBI Taxonomy" id="1905142"/>
    <lineage>
        <taxon>Bacteria</taxon>
        <taxon>Bacillati</taxon>
        <taxon>Actinomycetota</taxon>
        <taxon>Actinomycetes</taxon>
        <taxon>Pseudonocardiales</taxon>
        <taxon>Pseudonocardiaceae</taxon>
        <taxon>Amycolatopsis</taxon>
    </lineage>
</organism>
<dbReference type="EMBL" id="NMUL01000130">
    <property type="protein sequence ID" value="OXM59034.1"/>
    <property type="molecule type" value="Genomic_DNA"/>
</dbReference>
<protein>
    <recommendedName>
        <fullName evidence="3">Methyltransferase</fullName>
    </recommendedName>
</protein>
<keyword evidence="2" id="KW-1185">Reference proteome</keyword>
<dbReference type="Pfam" id="PF04672">
    <property type="entry name" value="Methyltransf_19"/>
    <property type="match status" value="1"/>
</dbReference>
<feature type="non-terminal residue" evidence="1">
    <location>
        <position position="1"/>
    </location>
</feature>
<name>A0A229SJW7_9PSEU</name>